<evidence type="ECO:0000313" key="2">
    <source>
        <dbReference type="EMBL" id="EEH41643.1"/>
    </source>
</evidence>
<reference evidence="2 3" key="1">
    <citation type="journal article" date="2011" name="PLoS Genet.">
        <title>Comparative genomic analysis of human fungal pathogens causing paracoccidioidomycosis.</title>
        <authorList>
            <person name="Desjardins C.A."/>
            <person name="Champion M.D."/>
            <person name="Holder J.W."/>
            <person name="Muszewska A."/>
            <person name="Goldberg J."/>
            <person name="Bailao A.M."/>
            <person name="Brigido M.M."/>
            <person name="Ferreira M.E."/>
            <person name="Garcia A.M."/>
            <person name="Grynberg M."/>
            <person name="Gujja S."/>
            <person name="Heiman D.I."/>
            <person name="Henn M.R."/>
            <person name="Kodira C.D."/>
            <person name="Leon-Narvaez H."/>
            <person name="Longo L.V."/>
            <person name="Ma L.J."/>
            <person name="Malavazi I."/>
            <person name="Matsuo A.L."/>
            <person name="Morais F.V."/>
            <person name="Pereira M."/>
            <person name="Rodriguez-Brito S."/>
            <person name="Sakthikumar S."/>
            <person name="Salem-Izacc S.M."/>
            <person name="Sykes S.M."/>
            <person name="Teixeira M.M."/>
            <person name="Vallejo M.C."/>
            <person name="Walter M.E."/>
            <person name="Yandava C."/>
            <person name="Young S."/>
            <person name="Zeng Q."/>
            <person name="Zucker J."/>
            <person name="Felipe M.S."/>
            <person name="Goldman G.H."/>
            <person name="Haas B.J."/>
            <person name="McEwen J.G."/>
            <person name="Nino-Vega G."/>
            <person name="Puccia R."/>
            <person name="San-Blas G."/>
            <person name="Soares C.M."/>
            <person name="Birren B.W."/>
            <person name="Cuomo C.A."/>
        </authorList>
    </citation>
    <scope>NUCLEOTIDE SEQUENCE [LARGE SCALE GENOMIC DNA]</scope>
    <source>
        <strain evidence="3">ATCC MYA-826 / Pb01</strain>
    </source>
</reference>
<dbReference type="GeneID" id="9097750"/>
<feature type="region of interest" description="Disordered" evidence="1">
    <location>
        <begin position="74"/>
        <end position="96"/>
    </location>
</feature>
<name>C1GYQ2_PARBA</name>
<accession>C1GYQ2</accession>
<dbReference type="KEGG" id="pbl:PAAG_03206"/>
<dbReference type="EMBL" id="KN293999">
    <property type="protein sequence ID" value="EEH41643.1"/>
    <property type="molecule type" value="Genomic_DNA"/>
</dbReference>
<feature type="region of interest" description="Disordered" evidence="1">
    <location>
        <begin position="1"/>
        <end position="43"/>
    </location>
</feature>
<gene>
    <name evidence="2" type="ORF">PAAG_03206</name>
</gene>
<sequence length="96" mass="10363">MQSAELGFSLTQPEIAPKDLPKILQADARPSAAESLQPTKQTPLLDWSMLQMANHHRGPADNNDMGGMRSDGAGGGRWWVGRDLKSTGGFSSDLKK</sequence>
<dbReference type="HOGENOM" id="CLU_2360300_0_0_1"/>
<organism evidence="2 3">
    <name type="scientific">Paracoccidioides lutzii (strain ATCC MYA-826 / Pb01)</name>
    <name type="common">Paracoccidioides brasiliensis</name>
    <dbReference type="NCBI Taxonomy" id="502779"/>
    <lineage>
        <taxon>Eukaryota</taxon>
        <taxon>Fungi</taxon>
        <taxon>Dikarya</taxon>
        <taxon>Ascomycota</taxon>
        <taxon>Pezizomycotina</taxon>
        <taxon>Eurotiomycetes</taxon>
        <taxon>Eurotiomycetidae</taxon>
        <taxon>Onygenales</taxon>
        <taxon>Ajellomycetaceae</taxon>
        <taxon>Paracoccidioides</taxon>
    </lineage>
</organism>
<dbReference type="AlphaFoldDB" id="C1GYQ2"/>
<dbReference type="Proteomes" id="UP000002059">
    <property type="component" value="Partially assembled WGS sequence"/>
</dbReference>
<evidence type="ECO:0000313" key="3">
    <source>
        <dbReference type="Proteomes" id="UP000002059"/>
    </source>
</evidence>
<keyword evidence="3" id="KW-1185">Reference proteome</keyword>
<protein>
    <submittedName>
        <fullName evidence="2">Uncharacterized protein</fullName>
    </submittedName>
</protein>
<proteinExistence type="predicted"/>
<dbReference type="eggNOG" id="ENOG502TCW0">
    <property type="taxonomic scope" value="Eukaryota"/>
</dbReference>
<dbReference type="VEuPathDB" id="FungiDB:PAAG_03206"/>
<evidence type="ECO:0000256" key="1">
    <source>
        <dbReference type="SAM" id="MobiDB-lite"/>
    </source>
</evidence>
<dbReference type="RefSeq" id="XP_015702088.1">
    <property type="nucleotide sequence ID" value="XM_015844882.1"/>
</dbReference>